<evidence type="ECO:0000313" key="1">
    <source>
        <dbReference type="EMBL" id="OAA36723.1"/>
    </source>
</evidence>
<sequence>MFPSAINRKRKPLAEAIQSEDNELASMRYPDLARQLYDAIGGQKTELEHVICKLLRVRTCRIVPSDLWRSGSFNAVILVRLP</sequence>
<gene>
    <name evidence="1" type="ORF">BBO_08002</name>
</gene>
<proteinExistence type="predicted"/>
<evidence type="ECO:0000313" key="2">
    <source>
        <dbReference type="Proteomes" id="UP000076863"/>
    </source>
</evidence>
<name>A0A166YBE8_9HYPO</name>
<dbReference type="Proteomes" id="UP000076863">
    <property type="component" value="Unassembled WGS sequence"/>
</dbReference>
<reference evidence="1 2" key="1">
    <citation type="journal article" date="2016" name="Genome Biol. Evol.">
        <title>Divergent and convergent evolution of fungal pathogenicity.</title>
        <authorList>
            <person name="Shang Y."/>
            <person name="Xiao G."/>
            <person name="Zheng P."/>
            <person name="Cen K."/>
            <person name="Zhan S."/>
            <person name="Wang C."/>
        </authorList>
    </citation>
    <scope>NUCLEOTIDE SEQUENCE [LARGE SCALE GENOMIC DNA]</scope>
    <source>
        <strain evidence="1 2">RCEF 3172</strain>
    </source>
</reference>
<dbReference type="AlphaFoldDB" id="A0A166YBE8"/>
<keyword evidence="2" id="KW-1185">Reference proteome</keyword>
<accession>A0A166YBE8</accession>
<comment type="caution">
    <text evidence="1">The sequence shown here is derived from an EMBL/GenBank/DDBJ whole genome shotgun (WGS) entry which is preliminary data.</text>
</comment>
<protein>
    <submittedName>
        <fullName evidence="1">Uncharacterized protein</fullName>
    </submittedName>
</protein>
<organism evidence="1 2">
    <name type="scientific">Beauveria brongniartii RCEF 3172</name>
    <dbReference type="NCBI Taxonomy" id="1081107"/>
    <lineage>
        <taxon>Eukaryota</taxon>
        <taxon>Fungi</taxon>
        <taxon>Dikarya</taxon>
        <taxon>Ascomycota</taxon>
        <taxon>Pezizomycotina</taxon>
        <taxon>Sordariomycetes</taxon>
        <taxon>Hypocreomycetidae</taxon>
        <taxon>Hypocreales</taxon>
        <taxon>Cordycipitaceae</taxon>
        <taxon>Beauveria</taxon>
        <taxon>Beauveria brongniartii</taxon>
    </lineage>
</organism>
<dbReference type="EMBL" id="AZHA01000034">
    <property type="protein sequence ID" value="OAA36723.1"/>
    <property type="molecule type" value="Genomic_DNA"/>
</dbReference>